<evidence type="ECO:0000313" key="2">
    <source>
        <dbReference type="EMBL" id="KAJ7614990.1"/>
    </source>
</evidence>
<dbReference type="Proteomes" id="UP001221142">
    <property type="component" value="Unassembled WGS sequence"/>
</dbReference>
<organism evidence="2 3">
    <name type="scientific">Roridomyces roridus</name>
    <dbReference type="NCBI Taxonomy" id="1738132"/>
    <lineage>
        <taxon>Eukaryota</taxon>
        <taxon>Fungi</taxon>
        <taxon>Dikarya</taxon>
        <taxon>Basidiomycota</taxon>
        <taxon>Agaricomycotina</taxon>
        <taxon>Agaricomycetes</taxon>
        <taxon>Agaricomycetidae</taxon>
        <taxon>Agaricales</taxon>
        <taxon>Marasmiineae</taxon>
        <taxon>Mycenaceae</taxon>
        <taxon>Roridomyces</taxon>
    </lineage>
</organism>
<feature type="region of interest" description="Disordered" evidence="1">
    <location>
        <begin position="1"/>
        <end position="61"/>
    </location>
</feature>
<keyword evidence="3" id="KW-1185">Reference proteome</keyword>
<proteinExistence type="predicted"/>
<feature type="compositionally biased region" description="Basic and acidic residues" evidence="1">
    <location>
        <begin position="1"/>
        <end position="14"/>
    </location>
</feature>
<reference evidence="2" key="1">
    <citation type="submission" date="2023-03" db="EMBL/GenBank/DDBJ databases">
        <title>Massive genome expansion in bonnet fungi (Mycena s.s.) driven by repeated elements and novel gene families across ecological guilds.</title>
        <authorList>
            <consortium name="Lawrence Berkeley National Laboratory"/>
            <person name="Harder C.B."/>
            <person name="Miyauchi S."/>
            <person name="Viragh M."/>
            <person name="Kuo A."/>
            <person name="Thoen E."/>
            <person name="Andreopoulos B."/>
            <person name="Lu D."/>
            <person name="Skrede I."/>
            <person name="Drula E."/>
            <person name="Henrissat B."/>
            <person name="Morin E."/>
            <person name="Kohler A."/>
            <person name="Barry K."/>
            <person name="LaButti K."/>
            <person name="Morin E."/>
            <person name="Salamov A."/>
            <person name="Lipzen A."/>
            <person name="Mereny Z."/>
            <person name="Hegedus B."/>
            <person name="Baldrian P."/>
            <person name="Stursova M."/>
            <person name="Weitz H."/>
            <person name="Taylor A."/>
            <person name="Grigoriev I.V."/>
            <person name="Nagy L.G."/>
            <person name="Martin F."/>
            <person name="Kauserud H."/>
        </authorList>
    </citation>
    <scope>NUCLEOTIDE SEQUENCE</scope>
    <source>
        <strain evidence="2">9284</strain>
    </source>
</reference>
<dbReference type="EMBL" id="JARKIF010000025">
    <property type="protein sequence ID" value="KAJ7614990.1"/>
    <property type="molecule type" value="Genomic_DNA"/>
</dbReference>
<evidence type="ECO:0000313" key="3">
    <source>
        <dbReference type="Proteomes" id="UP001221142"/>
    </source>
</evidence>
<accession>A0AAD7BAE8</accession>
<comment type="caution">
    <text evidence="2">The sequence shown here is derived from an EMBL/GenBank/DDBJ whole genome shotgun (WGS) entry which is preliminary data.</text>
</comment>
<gene>
    <name evidence="2" type="ORF">FB45DRAFT_873846</name>
</gene>
<evidence type="ECO:0000256" key="1">
    <source>
        <dbReference type="SAM" id="MobiDB-lite"/>
    </source>
</evidence>
<feature type="region of interest" description="Disordered" evidence="1">
    <location>
        <begin position="185"/>
        <end position="208"/>
    </location>
</feature>
<name>A0AAD7BAE8_9AGAR</name>
<protein>
    <submittedName>
        <fullName evidence="2">Uncharacterized protein</fullName>
    </submittedName>
</protein>
<dbReference type="AlphaFoldDB" id="A0AAD7BAE8"/>
<feature type="compositionally biased region" description="Polar residues" evidence="1">
    <location>
        <begin position="189"/>
        <end position="208"/>
    </location>
</feature>
<sequence length="413" mass="45600">MKRLETNEQREWPTHKHLCAREGLPNAPELPVSSPPQQNTSAAGLELDKQPDPTQSDGQRSVELWETSFKRDTQLSASCEALSSGLRKSISVGFSLGALQKPVRDRREAGTKPYIRLAERGPSISRRRGSEELESEELLFSPLTSMRAPLPLYCGVGTKSARTRHALFRKPSSWPSDCRVDNLRGRSGRWQTSGHSPSSSRENLQEASSLPALRSPPLAFCQTVIRGPLLAAGVVMPMFGSEPIRTCANPEPNLNSGPGFGQLRFSPHITGVPKWSRNTTDHWHNVDFDGEIRFSSETARMICLCFSSLTLRPLLASAAAVEGRILHSILCRALAAWTRGVELHVEMLLIRASPYREHFSNRRSSNYLAAFDISAEPCCLCFYSVTALLVPLFWNTSSPIPGKPLAKSCSVPL</sequence>